<dbReference type="Proteomes" id="UP000439994">
    <property type="component" value="Unassembled WGS sequence"/>
</dbReference>
<accession>A0A6N8F323</accession>
<reference evidence="2 3" key="1">
    <citation type="submission" date="2019-11" db="EMBL/GenBank/DDBJ databases">
        <title>P. haliotis isolates from Z. marina roots.</title>
        <authorList>
            <person name="Cohen M."/>
            <person name="Jospin G."/>
            <person name="Eisen J.A."/>
            <person name="Coil D.A."/>
        </authorList>
    </citation>
    <scope>NUCLEOTIDE SEQUENCE [LARGE SCALE GENOMIC DNA]</scope>
    <source>
        <strain evidence="2 3">UCD-MCMsp1aY</strain>
    </source>
</reference>
<organism evidence="2 3">
    <name type="scientific">Psychrosphaera haliotis</name>
    <dbReference type="NCBI Taxonomy" id="555083"/>
    <lineage>
        <taxon>Bacteria</taxon>
        <taxon>Pseudomonadati</taxon>
        <taxon>Pseudomonadota</taxon>
        <taxon>Gammaproteobacteria</taxon>
        <taxon>Alteromonadales</taxon>
        <taxon>Pseudoalteromonadaceae</taxon>
        <taxon>Psychrosphaera</taxon>
    </lineage>
</organism>
<keyword evidence="3" id="KW-1185">Reference proteome</keyword>
<dbReference type="EMBL" id="WOCD01000001">
    <property type="protein sequence ID" value="MUH71066.1"/>
    <property type="molecule type" value="Genomic_DNA"/>
</dbReference>
<proteinExistence type="predicted"/>
<keyword evidence="1" id="KW-0812">Transmembrane</keyword>
<name>A0A6N8F323_9GAMM</name>
<keyword evidence="1" id="KW-1133">Transmembrane helix</keyword>
<evidence type="ECO:0000313" key="3">
    <source>
        <dbReference type="Proteomes" id="UP000439994"/>
    </source>
</evidence>
<comment type="caution">
    <text evidence="2">The sequence shown here is derived from an EMBL/GenBank/DDBJ whole genome shotgun (WGS) entry which is preliminary data.</text>
</comment>
<protein>
    <submittedName>
        <fullName evidence="2">Uncharacterized protein</fullName>
    </submittedName>
</protein>
<feature type="transmembrane region" description="Helical" evidence="1">
    <location>
        <begin position="66"/>
        <end position="85"/>
    </location>
</feature>
<dbReference type="OrthoDB" id="6240672at2"/>
<feature type="transmembrane region" description="Helical" evidence="1">
    <location>
        <begin position="20"/>
        <end position="39"/>
    </location>
</feature>
<dbReference type="RefSeq" id="WP_155693470.1">
    <property type="nucleotide sequence ID" value="NZ_BAAAFQ010000001.1"/>
</dbReference>
<keyword evidence="1" id="KW-0472">Membrane</keyword>
<feature type="transmembrane region" description="Helical" evidence="1">
    <location>
        <begin position="97"/>
        <end position="115"/>
    </location>
</feature>
<sequence>MWDGLERRKGPDLLSQIINVLNVLSWFVFVIALALFHYARPELNNIILQYHNIPIREYWLGTLKGYLYISLYMSVIFSAISLIANQVRNKRKTDYQKYNLVFLIIVLLAFIGVISV</sequence>
<evidence type="ECO:0000256" key="1">
    <source>
        <dbReference type="SAM" id="Phobius"/>
    </source>
</evidence>
<gene>
    <name evidence="2" type="ORF">GNP35_00270</name>
</gene>
<evidence type="ECO:0000313" key="2">
    <source>
        <dbReference type="EMBL" id="MUH71066.1"/>
    </source>
</evidence>
<dbReference type="AlphaFoldDB" id="A0A6N8F323"/>